<comment type="caution">
    <text evidence="1">The sequence shown here is derived from an EMBL/GenBank/DDBJ whole genome shotgun (WGS) entry which is preliminary data.</text>
</comment>
<gene>
    <name evidence="1" type="ORF">Cocul_02028</name>
</gene>
<dbReference type="EMBL" id="LKST01000004">
    <property type="protein sequence ID" value="KQB83057.1"/>
    <property type="molecule type" value="Genomic_DNA"/>
</dbReference>
<accession>A0A0Q0UAB8</accession>
<keyword evidence="2" id="KW-1185">Reference proteome</keyword>
<organism evidence="1 2">
    <name type="scientific">Corynebacterium oculi</name>
    <dbReference type="NCBI Taxonomy" id="1544416"/>
    <lineage>
        <taxon>Bacteria</taxon>
        <taxon>Bacillati</taxon>
        <taxon>Actinomycetota</taxon>
        <taxon>Actinomycetes</taxon>
        <taxon>Mycobacteriales</taxon>
        <taxon>Corynebacteriaceae</taxon>
        <taxon>Corynebacterium</taxon>
    </lineage>
</organism>
<reference evidence="1 2" key="1">
    <citation type="submission" date="2015-10" db="EMBL/GenBank/DDBJ databases">
        <title>Corynebacteirum lowii and Corynebacterium oculi species nova, derived from human clinical disease and and emended description of Corynebacterium mastiditis.</title>
        <authorList>
            <person name="Bernard K."/>
            <person name="Pacheco A.L."/>
            <person name="Mcdougall C."/>
            <person name="Burtx T."/>
            <person name="Weibe D."/>
            <person name="Tyler S."/>
            <person name="Olson A.B."/>
            <person name="Cnockaert M."/>
            <person name="Eguchi H."/>
            <person name="Kuwahara T."/>
            <person name="Nakayama-Imaohji H."/>
            <person name="Boudewijins M."/>
            <person name="Van Hoecke F."/>
            <person name="Bernier A.-M."/>
            <person name="Vandamme P."/>
        </authorList>
    </citation>
    <scope>NUCLEOTIDE SEQUENCE [LARGE SCALE GENOMIC DNA]</scope>
    <source>
        <strain evidence="1 2">NML 130210</strain>
    </source>
</reference>
<sequence>MISPLSIKVIGTVFLIALAFLPPKPDTISRAVEERESSTLNEIMDSPVKRAHVICQYANRNAVENLGFNSRDIYSIDNNYMAWETETAIGVIFEDEEKEPVLEYFSPTRINACPGNNDVQESYLELNPDQPISVGKEKQNFARYGEVEVKVLSYRE</sequence>
<evidence type="ECO:0000313" key="2">
    <source>
        <dbReference type="Proteomes" id="UP000050517"/>
    </source>
</evidence>
<evidence type="ECO:0000313" key="1">
    <source>
        <dbReference type="EMBL" id="KQB83057.1"/>
    </source>
</evidence>
<dbReference type="AlphaFoldDB" id="A0A0Q0UAB8"/>
<dbReference type="RefSeq" id="WP_150114451.1">
    <property type="nucleotide sequence ID" value="NZ_LKST01000004.1"/>
</dbReference>
<dbReference type="Proteomes" id="UP000050517">
    <property type="component" value="Unassembled WGS sequence"/>
</dbReference>
<proteinExistence type="predicted"/>
<name>A0A0Q0UAB8_9CORY</name>
<protein>
    <submittedName>
        <fullName evidence="1">Uncharacterized protein</fullName>
    </submittedName>
</protein>
<dbReference type="OrthoDB" id="4426181at2"/>
<dbReference type="PATRIC" id="fig|1544416.3.peg.2024"/>